<dbReference type="InterPro" id="IPR036761">
    <property type="entry name" value="TTHA0802/YceI-like_sf"/>
</dbReference>
<reference evidence="3 4" key="1">
    <citation type="journal article" date="2017" name="Nat. Commun.">
        <title>In situ click chemistry generation of cyclooxygenase-2 inhibitors.</title>
        <authorList>
            <person name="Bhardwaj A."/>
            <person name="Kaur J."/>
            <person name="Wuest M."/>
            <person name="Wuest F."/>
        </authorList>
    </citation>
    <scope>NUCLEOTIDE SEQUENCE [LARGE SCALE GENOMIC DNA]</scope>
    <source>
        <strain evidence="3">S2_018_000_R2_106</strain>
    </source>
</reference>
<evidence type="ECO:0000259" key="2">
    <source>
        <dbReference type="SMART" id="SM00867"/>
    </source>
</evidence>
<keyword evidence="1" id="KW-0732">Signal</keyword>
<accession>A0A6N4RBN0</accession>
<dbReference type="InterPro" id="IPR007372">
    <property type="entry name" value="Lipid/polyisoprenoid-bd_YceI"/>
</dbReference>
<dbReference type="Pfam" id="PF04264">
    <property type="entry name" value="YceI"/>
    <property type="match status" value="1"/>
</dbReference>
<dbReference type="PANTHER" id="PTHR34406">
    <property type="entry name" value="PROTEIN YCEI"/>
    <property type="match status" value="1"/>
</dbReference>
<evidence type="ECO:0000313" key="4">
    <source>
        <dbReference type="Proteomes" id="UP000320948"/>
    </source>
</evidence>
<dbReference type="PANTHER" id="PTHR34406:SF1">
    <property type="entry name" value="PROTEIN YCEI"/>
    <property type="match status" value="1"/>
</dbReference>
<proteinExistence type="predicted"/>
<organism evidence="3 4">
    <name type="scientific">Blastochloris viridis</name>
    <name type="common">Rhodopseudomonas viridis</name>
    <dbReference type="NCBI Taxonomy" id="1079"/>
    <lineage>
        <taxon>Bacteria</taxon>
        <taxon>Pseudomonadati</taxon>
        <taxon>Pseudomonadota</taxon>
        <taxon>Alphaproteobacteria</taxon>
        <taxon>Hyphomicrobiales</taxon>
        <taxon>Blastochloridaceae</taxon>
        <taxon>Blastochloris</taxon>
    </lineage>
</organism>
<sequence>MTMNFTKLMMAATVLTASAFAVQAADAPAAYTGPSKDYKTVTAGTYKLDKTHAGVNFRIDHLGFSNFIGRFEDIDGTATVNPADLSKSGVVITIETDSVDTNVDKLDDHLEAADFFDSKTFKSITFTSTKVEVTGTTADGKSVGKVHGMLSLRGVTKPVVLDVVFNGHGVSPFGGNERIGFDGTTTIKRSDFGMGAMVPMVGDSVQIQFAVEFTKA</sequence>
<comment type="caution">
    <text evidence="3">The sequence shown here is derived from an EMBL/GenBank/DDBJ whole genome shotgun (WGS) entry which is preliminary data.</text>
</comment>
<feature type="domain" description="Lipid/polyisoprenoid-binding YceI-like" evidence="2">
    <location>
        <begin position="45"/>
        <end position="214"/>
    </location>
</feature>
<evidence type="ECO:0000256" key="1">
    <source>
        <dbReference type="SAM" id="SignalP"/>
    </source>
</evidence>
<feature type="signal peptide" evidence="1">
    <location>
        <begin position="1"/>
        <end position="24"/>
    </location>
</feature>
<dbReference type="Proteomes" id="UP000320948">
    <property type="component" value="Unassembled WGS sequence"/>
</dbReference>
<name>A0A6N4RBN0_BLAVI</name>
<dbReference type="AlphaFoldDB" id="A0A6N4RBN0"/>
<protein>
    <submittedName>
        <fullName evidence="3">Polyisoprenoid-binding protein</fullName>
    </submittedName>
</protein>
<gene>
    <name evidence="3" type="ORF">DI628_06000</name>
</gene>
<dbReference type="SMART" id="SM00867">
    <property type="entry name" value="YceI"/>
    <property type="match status" value="1"/>
</dbReference>
<dbReference type="SUPFAM" id="SSF101874">
    <property type="entry name" value="YceI-like"/>
    <property type="match status" value="1"/>
</dbReference>
<dbReference type="EMBL" id="VAFM01000002">
    <property type="protein sequence ID" value="TKW60456.1"/>
    <property type="molecule type" value="Genomic_DNA"/>
</dbReference>
<evidence type="ECO:0000313" key="3">
    <source>
        <dbReference type="EMBL" id="TKW60456.1"/>
    </source>
</evidence>
<dbReference type="Gene3D" id="2.40.128.110">
    <property type="entry name" value="Lipid/polyisoprenoid-binding, YceI-like"/>
    <property type="match status" value="1"/>
</dbReference>
<feature type="chain" id="PRO_5026793902" evidence="1">
    <location>
        <begin position="25"/>
        <end position="216"/>
    </location>
</feature>